<dbReference type="Proteomes" id="UP000247569">
    <property type="component" value="Unassembled WGS sequence"/>
</dbReference>
<sequence>MSSCAPRPRGSPRDLVRSARVARCRPAIWGAACGVRGSPRDSVHGTQAVRSCPRDFIVWSRLCAPCPCVGRPMIWCASGSRGSPRYLVCGAWVVRVAPRFPVWCGLCAPCPCVGRPMIWCASGSRGSPRYLVCGAWVVRVAPRFPVWCGLCAPCPCVGRPMIWCASGPGGSPRYLVRGARVVQSRPTISRVIQAVGTMSVRGSAGDLVRVWRAGVASGFGARHQGFARSPCNLGRGARVVRSRPAISRVIRAVRTMPRAGQPTSSCGTSPAWVASRFGARCEGRAGSPCDVVCGVRVRAGVAPRFAARHAGRARVVGIRQLRESSRKFHGVSATLCGVSGEIHTDNVGAPLRAPAQMYGRTSMTTDVERVQRWPRLRNVLILAGDVVGVVVLIVAVALIGSHGTSLDLLHALGR</sequence>
<accession>A0A318JUW2</accession>
<keyword evidence="1" id="KW-0472">Membrane</keyword>
<reference evidence="2 3" key="1">
    <citation type="submission" date="2018-05" db="EMBL/GenBank/DDBJ databases">
        <title>Genomic Encyclopedia of Type Strains, Phase IV (KMG-IV): sequencing the most valuable type-strain genomes for metagenomic binning, comparative biology and taxonomic classification.</title>
        <authorList>
            <person name="Goeker M."/>
        </authorList>
    </citation>
    <scope>NUCLEOTIDE SEQUENCE [LARGE SCALE GENOMIC DNA]</scope>
    <source>
        <strain evidence="2 3">DSM 44704</strain>
    </source>
</reference>
<feature type="transmembrane region" description="Helical" evidence="1">
    <location>
        <begin position="379"/>
        <end position="399"/>
    </location>
</feature>
<dbReference type="AlphaFoldDB" id="A0A318JUW2"/>
<gene>
    <name evidence="2" type="ORF">DFR70_112160</name>
</gene>
<keyword evidence="3" id="KW-1185">Reference proteome</keyword>
<name>A0A318JUW2_9NOCA</name>
<evidence type="ECO:0000256" key="1">
    <source>
        <dbReference type="SAM" id="Phobius"/>
    </source>
</evidence>
<dbReference type="EMBL" id="QJKF01000012">
    <property type="protein sequence ID" value="PXX59243.1"/>
    <property type="molecule type" value="Genomic_DNA"/>
</dbReference>
<proteinExistence type="predicted"/>
<organism evidence="2 3">
    <name type="scientific">Nocardia tenerifensis</name>
    <dbReference type="NCBI Taxonomy" id="228006"/>
    <lineage>
        <taxon>Bacteria</taxon>
        <taxon>Bacillati</taxon>
        <taxon>Actinomycetota</taxon>
        <taxon>Actinomycetes</taxon>
        <taxon>Mycobacteriales</taxon>
        <taxon>Nocardiaceae</taxon>
        <taxon>Nocardia</taxon>
    </lineage>
</organism>
<evidence type="ECO:0000313" key="2">
    <source>
        <dbReference type="EMBL" id="PXX59243.1"/>
    </source>
</evidence>
<keyword evidence="1" id="KW-1133">Transmembrane helix</keyword>
<comment type="caution">
    <text evidence="2">The sequence shown here is derived from an EMBL/GenBank/DDBJ whole genome shotgun (WGS) entry which is preliminary data.</text>
</comment>
<keyword evidence="1" id="KW-0812">Transmembrane</keyword>
<evidence type="ECO:0000313" key="3">
    <source>
        <dbReference type="Proteomes" id="UP000247569"/>
    </source>
</evidence>
<protein>
    <submittedName>
        <fullName evidence="2">Uncharacterized protein</fullName>
    </submittedName>
</protein>